<dbReference type="Pfam" id="PF11412">
    <property type="entry name" value="DsbD_N"/>
    <property type="match status" value="1"/>
</dbReference>
<dbReference type="Pfam" id="PF02683">
    <property type="entry name" value="DsbD_TM"/>
    <property type="match status" value="1"/>
</dbReference>
<feature type="transmembrane region" description="Helical" evidence="7">
    <location>
        <begin position="529"/>
        <end position="547"/>
    </location>
</feature>
<dbReference type="STRING" id="368603.AYY16_16450"/>
<dbReference type="InterPro" id="IPR035671">
    <property type="entry name" value="DsbD_gamma"/>
</dbReference>
<dbReference type="PANTHER" id="PTHR32234">
    <property type="entry name" value="THIOL:DISULFIDE INTERCHANGE PROTEIN DSBD"/>
    <property type="match status" value="1"/>
</dbReference>
<keyword evidence="6" id="KW-0676">Redox-active center</keyword>
<feature type="transmembrane region" description="Helical" evidence="7">
    <location>
        <begin position="325"/>
        <end position="343"/>
    </location>
</feature>
<dbReference type="CDD" id="cd02953">
    <property type="entry name" value="DsbDgamma"/>
    <property type="match status" value="1"/>
</dbReference>
<feature type="transmembrane region" description="Helical" evidence="7">
    <location>
        <begin position="363"/>
        <end position="389"/>
    </location>
</feature>
<dbReference type="SUPFAM" id="SSF52833">
    <property type="entry name" value="Thioredoxin-like"/>
    <property type="match status" value="1"/>
</dbReference>
<dbReference type="GO" id="GO:0017004">
    <property type="term" value="P:cytochrome complex assembly"/>
    <property type="evidence" value="ECO:0007669"/>
    <property type="project" value="UniProtKB-KW"/>
</dbReference>
<comment type="subcellular location">
    <subcellularLocation>
        <location evidence="1">Membrane</location>
        <topology evidence="1">Multi-pass membrane protein</topology>
    </subcellularLocation>
</comment>
<name>A0A1B8HED6_9GAMM</name>
<dbReference type="GO" id="GO:0045454">
    <property type="term" value="P:cell redox homeostasis"/>
    <property type="evidence" value="ECO:0007669"/>
    <property type="project" value="TreeGrafter"/>
</dbReference>
<evidence type="ECO:0000256" key="7">
    <source>
        <dbReference type="SAM" id="Phobius"/>
    </source>
</evidence>
<evidence type="ECO:0000313" key="12">
    <source>
        <dbReference type="Proteomes" id="UP000092247"/>
    </source>
</evidence>
<dbReference type="PROSITE" id="PS00194">
    <property type="entry name" value="THIOREDOXIN_1"/>
    <property type="match status" value="1"/>
</dbReference>
<evidence type="ECO:0000313" key="11">
    <source>
        <dbReference type="EMBL" id="OBU07434.1"/>
    </source>
</evidence>
<keyword evidence="8" id="KW-0732">Signal</keyword>
<sequence length="679" mass="73022">MRSVLTAFVLFLFTLTNVHAADTGWTDMPQNTHARVKVTSDQWKDGKLRLLLAVELQPGWKTYWQSPGEGGVAPELIWQTENIRSQWFWPAPQRFEVAGLSTQGYGGSVVFPLEVTAAEPVSDLNGTLTLSTCSNVCILTDYPVSLDTTEPAPADFDRQYNIALQQVPKAEGNITIEGSRINGGTLTMSLHRPDGWQSPQLFFDAAEDIIFGAPSFKVSGDNLTASVKVTDDWGEAPGDLNGQPLSVVVTDGATAQALTTTIGAGTDTPGAVSDSGTSFALLLLFALLGGLILNVMPCVLPVLAMKLSSVLYADNRGSRVLRTQFLVSSSGIMVSFWILAGLVSVLRLTQSAVGWGIQFQNPWFLGFMVLVTLLFSANLFGVFSISLSSNASTKLATAGGKGMRGHFMEGMFATLLATPCTAPFLGTAVAFALVAPYSQLWLIFTALGLGMSLPWLLIAAFPGIAKALPKPGRWMNGLRLVLGGMMFITTLWLISLLIPHIGTLTAAVIVAVVLLVLVLLAFRRAGLKRGSAALVALLVTGGIWAGINITDTPQDSLVRDNVDWQPLTEEAITTARAQGKRVFVDVTAEWCVTCKANKYNVLLREDVQNELSKPDVVALRGDWTKPSPEITAFLEKRGHLAVPFNQIYGPALPGGEILSPLLDRETLLHLLNQSQGIEP</sequence>
<feature type="domain" description="Cytochrome C biogenesis protein transmembrane" evidence="9">
    <location>
        <begin position="281"/>
        <end position="496"/>
    </location>
</feature>
<keyword evidence="5 7" id="KW-0472">Membrane</keyword>
<evidence type="ECO:0000259" key="9">
    <source>
        <dbReference type="Pfam" id="PF02683"/>
    </source>
</evidence>
<dbReference type="RefSeq" id="WP_067423519.1">
    <property type="nucleotide sequence ID" value="NZ_LZEX01000012.1"/>
</dbReference>
<feature type="signal peptide" evidence="8">
    <location>
        <begin position="1"/>
        <end position="20"/>
    </location>
</feature>
<dbReference type="Gene3D" id="3.40.30.10">
    <property type="entry name" value="Glutaredoxin"/>
    <property type="match status" value="1"/>
</dbReference>
<dbReference type="PANTHER" id="PTHR32234:SF3">
    <property type="entry name" value="SUPPRESSION OF COPPER SENSITIVITY PROTEIN"/>
    <property type="match status" value="1"/>
</dbReference>
<feature type="transmembrane region" description="Helical" evidence="7">
    <location>
        <begin position="279"/>
        <end position="304"/>
    </location>
</feature>
<feature type="transmembrane region" description="Helical" evidence="7">
    <location>
        <begin position="440"/>
        <end position="465"/>
    </location>
</feature>
<dbReference type="EMBL" id="LZEX01000012">
    <property type="protein sequence ID" value="OBU07434.1"/>
    <property type="molecule type" value="Genomic_DNA"/>
</dbReference>
<dbReference type="AlphaFoldDB" id="A0A1B8HED6"/>
<evidence type="ECO:0000256" key="1">
    <source>
        <dbReference type="ARBA" id="ARBA00004141"/>
    </source>
</evidence>
<organism evidence="11 12">
    <name type="scientific">Morganella psychrotolerans</name>
    <dbReference type="NCBI Taxonomy" id="368603"/>
    <lineage>
        <taxon>Bacteria</taxon>
        <taxon>Pseudomonadati</taxon>
        <taxon>Pseudomonadota</taxon>
        <taxon>Gammaproteobacteria</taxon>
        <taxon>Enterobacterales</taxon>
        <taxon>Morganellaceae</taxon>
        <taxon>Morganella</taxon>
    </lineage>
</organism>
<evidence type="ECO:0000256" key="2">
    <source>
        <dbReference type="ARBA" id="ARBA00022692"/>
    </source>
</evidence>
<dbReference type="InterPro" id="IPR028250">
    <property type="entry name" value="DsbDN"/>
</dbReference>
<protein>
    <submittedName>
        <fullName evidence="11">Protein-disulfide reductase</fullName>
    </submittedName>
</protein>
<gene>
    <name evidence="11" type="ORF">AYY17_03660</name>
</gene>
<evidence type="ECO:0000256" key="5">
    <source>
        <dbReference type="ARBA" id="ARBA00023136"/>
    </source>
</evidence>
<dbReference type="InterPro" id="IPR017937">
    <property type="entry name" value="Thioredoxin_CS"/>
</dbReference>
<evidence type="ECO:0000256" key="6">
    <source>
        <dbReference type="ARBA" id="ARBA00023284"/>
    </source>
</evidence>
<feature type="domain" description="Thiol:disulfide interchange protein DsbD N-terminal" evidence="10">
    <location>
        <begin position="40"/>
        <end position="145"/>
    </location>
</feature>
<dbReference type="InterPro" id="IPR036249">
    <property type="entry name" value="Thioredoxin-like_sf"/>
</dbReference>
<comment type="caution">
    <text evidence="11">The sequence shown here is derived from an EMBL/GenBank/DDBJ whole genome shotgun (WGS) entry which is preliminary data.</text>
</comment>
<evidence type="ECO:0000256" key="8">
    <source>
        <dbReference type="SAM" id="SignalP"/>
    </source>
</evidence>
<dbReference type="InterPro" id="IPR003834">
    <property type="entry name" value="Cyt_c_assmbl_TM_dom"/>
</dbReference>
<keyword evidence="2 7" id="KW-0812">Transmembrane</keyword>
<evidence type="ECO:0000256" key="3">
    <source>
        <dbReference type="ARBA" id="ARBA00022748"/>
    </source>
</evidence>
<dbReference type="Proteomes" id="UP000092247">
    <property type="component" value="Unassembled WGS sequence"/>
</dbReference>
<feature type="chain" id="PRO_5008609585" evidence="8">
    <location>
        <begin position="21"/>
        <end position="679"/>
    </location>
</feature>
<dbReference type="GO" id="GO:0016020">
    <property type="term" value="C:membrane"/>
    <property type="evidence" value="ECO:0007669"/>
    <property type="project" value="UniProtKB-SubCell"/>
</dbReference>
<proteinExistence type="predicted"/>
<feature type="transmembrane region" description="Helical" evidence="7">
    <location>
        <begin position="504"/>
        <end position="522"/>
    </location>
</feature>
<dbReference type="GO" id="GO:0015035">
    <property type="term" value="F:protein-disulfide reductase activity"/>
    <property type="evidence" value="ECO:0007669"/>
    <property type="project" value="TreeGrafter"/>
</dbReference>
<keyword evidence="3" id="KW-0201">Cytochrome c-type biogenesis</keyword>
<evidence type="ECO:0000256" key="4">
    <source>
        <dbReference type="ARBA" id="ARBA00022989"/>
    </source>
</evidence>
<dbReference type="Pfam" id="PF13899">
    <property type="entry name" value="Thioredoxin_7"/>
    <property type="match status" value="1"/>
</dbReference>
<keyword evidence="4 7" id="KW-1133">Transmembrane helix</keyword>
<feature type="transmembrane region" description="Helical" evidence="7">
    <location>
        <begin position="477"/>
        <end position="498"/>
    </location>
</feature>
<reference evidence="11 12" key="1">
    <citation type="submission" date="2016-06" db="EMBL/GenBank/DDBJ databases">
        <authorList>
            <person name="Kjaerup R.B."/>
            <person name="Dalgaard T.S."/>
            <person name="Juul-Madsen H.R."/>
        </authorList>
    </citation>
    <scope>NUCLEOTIDE SEQUENCE [LARGE SCALE GENOMIC DNA]</scope>
    <source>
        <strain evidence="11 12">GCSL-Mp3</strain>
    </source>
</reference>
<feature type="transmembrane region" description="Helical" evidence="7">
    <location>
        <begin position="410"/>
        <end position="434"/>
    </location>
</feature>
<accession>A0A1B8HED6</accession>
<evidence type="ECO:0000259" key="10">
    <source>
        <dbReference type="Pfam" id="PF11412"/>
    </source>
</evidence>